<comment type="caution">
    <text evidence="2">The sequence shown here is derived from an EMBL/GenBank/DDBJ whole genome shotgun (WGS) entry which is preliminary data.</text>
</comment>
<feature type="region of interest" description="Disordered" evidence="1">
    <location>
        <begin position="1"/>
        <end position="57"/>
    </location>
</feature>
<accession>A0A9N7THE3</accession>
<feature type="region of interest" description="Disordered" evidence="1">
    <location>
        <begin position="161"/>
        <end position="208"/>
    </location>
</feature>
<feature type="region of interest" description="Disordered" evidence="1">
    <location>
        <begin position="72"/>
        <end position="134"/>
    </location>
</feature>
<feature type="compositionally biased region" description="Basic and acidic residues" evidence="1">
    <location>
        <begin position="38"/>
        <end position="57"/>
    </location>
</feature>
<name>A0A9N7THE3_PLEPL</name>
<dbReference type="AlphaFoldDB" id="A0A9N7THE3"/>
<evidence type="ECO:0000313" key="2">
    <source>
        <dbReference type="EMBL" id="CAB1413140.1"/>
    </source>
</evidence>
<dbReference type="Proteomes" id="UP001153269">
    <property type="component" value="Unassembled WGS sequence"/>
</dbReference>
<organism evidence="2 3">
    <name type="scientific">Pleuronectes platessa</name>
    <name type="common">European plaice</name>
    <dbReference type="NCBI Taxonomy" id="8262"/>
    <lineage>
        <taxon>Eukaryota</taxon>
        <taxon>Metazoa</taxon>
        <taxon>Chordata</taxon>
        <taxon>Craniata</taxon>
        <taxon>Vertebrata</taxon>
        <taxon>Euteleostomi</taxon>
        <taxon>Actinopterygii</taxon>
        <taxon>Neopterygii</taxon>
        <taxon>Teleostei</taxon>
        <taxon>Neoteleostei</taxon>
        <taxon>Acanthomorphata</taxon>
        <taxon>Carangaria</taxon>
        <taxon>Pleuronectiformes</taxon>
        <taxon>Pleuronectoidei</taxon>
        <taxon>Pleuronectidae</taxon>
        <taxon>Pleuronectes</taxon>
    </lineage>
</organism>
<dbReference type="EMBL" id="CADEAL010000038">
    <property type="protein sequence ID" value="CAB1413140.1"/>
    <property type="molecule type" value="Genomic_DNA"/>
</dbReference>
<keyword evidence="3" id="KW-1185">Reference proteome</keyword>
<evidence type="ECO:0000256" key="1">
    <source>
        <dbReference type="SAM" id="MobiDB-lite"/>
    </source>
</evidence>
<proteinExistence type="predicted"/>
<reference evidence="2" key="1">
    <citation type="submission" date="2020-03" db="EMBL/GenBank/DDBJ databases">
        <authorList>
            <person name="Weist P."/>
        </authorList>
    </citation>
    <scope>NUCLEOTIDE SEQUENCE</scope>
</reference>
<feature type="compositionally biased region" description="Basic and acidic residues" evidence="1">
    <location>
        <begin position="95"/>
        <end position="134"/>
    </location>
</feature>
<evidence type="ECO:0000313" key="3">
    <source>
        <dbReference type="Proteomes" id="UP001153269"/>
    </source>
</evidence>
<feature type="compositionally biased region" description="Gly residues" evidence="1">
    <location>
        <begin position="1"/>
        <end position="12"/>
    </location>
</feature>
<sequence length="243" mass="27036">MGKGGGGGGGVGSRDTSESRAVPCGGERDTGAMGGRVRRQEGDERASQKLHREIHDVDAQKTSCEVLWADVQRPRQTVRKEREGTRRGANSTRELLTDRDGEREKKIRDGLRDGARQRQREYGGRREGERERGKVEMKAALCSSLIWMWTHSENLGVDGGSVQSSCHGRQTEKQKKGGVGEDKGNWTDESRRRGRDDEESTISVTAVDGWALSVPRSQSLWDFRAKQILTQTPTCRPEGKKTD</sequence>
<feature type="compositionally biased region" description="Basic and acidic residues" evidence="1">
    <location>
        <begin position="169"/>
        <end position="196"/>
    </location>
</feature>
<gene>
    <name evidence="2" type="ORF">PLEPLA_LOCUS840</name>
</gene>
<protein>
    <submittedName>
        <fullName evidence="2">Uncharacterized protein</fullName>
    </submittedName>
</protein>